<gene>
    <name evidence="1" type="ORF">GPJ59_25935</name>
</gene>
<organism evidence="1 2">
    <name type="scientific">Streptomyces bambusae</name>
    <dbReference type="NCBI Taxonomy" id="1550616"/>
    <lineage>
        <taxon>Bacteria</taxon>
        <taxon>Bacillati</taxon>
        <taxon>Actinomycetota</taxon>
        <taxon>Actinomycetes</taxon>
        <taxon>Kitasatosporales</taxon>
        <taxon>Streptomycetaceae</taxon>
        <taxon>Streptomyces</taxon>
    </lineage>
</organism>
<reference evidence="1 2" key="1">
    <citation type="submission" date="2019-12" db="EMBL/GenBank/DDBJ databases">
        <title>Genome sequence of Streptomyces bambusae.</title>
        <authorList>
            <person name="Bansal K."/>
            <person name="Choksket S."/>
            <person name="Korpole S."/>
            <person name="Patil P.B."/>
        </authorList>
    </citation>
    <scope>NUCLEOTIDE SEQUENCE [LARGE SCALE GENOMIC DNA]</scope>
    <source>
        <strain evidence="1 2">SK60</strain>
    </source>
</reference>
<dbReference type="Gene3D" id="3.10.450.50">
    <property type="match status" value="1"/>
</dbReference>
<protein>
    <recommendedName>
        <fullName evidence="3">SnoaL-like domain-containing protein</fullName>
    </recommendedName>
</protein>
<comment type="caution">
    <text evidence="1">The sequence shown here is derived from an EMBL/GenBank/DDBJ whole genome shotgun (WGS) entry which is preliminary data.</text>
</comment>
<proteinExistence type="predicted"/>
<evidence type="ECO:0008006" key="3">
    <source>
        <dbReference type="Google" id="ProtNLM"/>
    </source>
</evidence>
<evidence type="ECO:0000313" key="2">
    <source>
        <dbReference type="Proteomes" id="UP000812013"/>
    </source>
</evidence>
<accession>A0ABS6ZBX5</accession>
<dbReference type="Proteomes" id="UP000812013">
    <property type="component" value="Unassembled WGS sequence"/>
</dbReference>
<dbReference type="EMBL" id="WTFF01000230">
    <property type="protein sequence ID" value="MBW5485222.1"/>
    <property type="molecule type" value="Genomic_DNA"/>
</dbReference>
<sequence length="145" mass="15264">MSVTTTPTTDSAPLTREAGTRLVEGWAALWNGDVALAEQILAPGFRLYFADDFDGTGSAATFGQAELTAFISANSLALTGMTFAADAPPLVDSERGEIACRWNEVHRDGDSGKDVVVKSGIDMFAVTDGRISAVWSLTGNRSFAA</sequence>
<dbReference type="RefSeq" id="WP_219670126.1">
    <property type="nucleotide sequence ID" value="NZ_WTFF01000230.1"/>
</dbReference>
<keyword evidence="2" id="KW-1185">Reference proteome</keyword>
<evidence type="ECO:0000313" key="1">
    <source>
        <dbReference type="EMBL" id="MBW5485222.1"/>
    </source>
</evidence>
<dbReference type="SUPFAM" id="SSF54427">
    <property type="entry name" value="NTF2-like"/>
    <property type="match status" value="1"/>
</dbReference>
<dbReference type="InterPro" id="IPR032710">
    <property type="entry name" value="NTF2-like_dom_sf"/>
</dbReference>
<name>A0ABS6ZBX5_9ACTN</name>